<evidence type="ECO:0000256" key="6">
    <source>
        <dbReference type="ARBA" id="ARBA00022729"/>
    </source>
</evidence>
<keyword evidence="4" id="KW-1134">Transmembrane beta strand</keyword>
<dbReference type="SUPFAM" id="SSF56935">
    <property type="entry name" value="Porins"/>
    <property type="match status" value="1"/>
</dbReference>
<dbReference type="GO" id="GO:0015288">
    <property type="term" value="F:porin activity"/>
    <property type="evidence" value="ECO:0007669"/>
    <property type="project" value="UniProtKB-KW"/>
</dbReference>
<keyword evidence="5" id="KW-0812">Transmembrane</keyword>
<reference evidence="13 14" key="1">
    <citation type="submission" date="2016-10" db="EMBL/GenBank/DDBJ databases">
        <title>Rodentibacter gen. nov. and new species.</title>
        <authorList>
            <person name="Christensen H."/>
        </authorList>
    </citation>
    <scope>NUCLEOTIDE SEQUENCE [LARGE SCALE GENOMIC DNA]</scope>
    <source>
        <strain evidence="13 14">Ac69</strain>
    </source>
</reference>
<evidence type="ECO:0000256" key="7">
    <source>
        <dbReference type="ARBA" id="ARBA00023065"/>
    </source>
</evidence>
<sequence>MKKLGLFLLTSALVPYYSFAASIYQEGGSRIDLGGSLRFQIHHKQGERTDLDDNGSRIRLRINHKISENLTALGNVEMRFTDKKTGSSLYTRYLYAGFQYKPLGTFTFGKQITNGDLLSAADYSYNLTDVKKVIKRADQVIHFTSREFYGFKVGADYIFGESGKQTVDKSGQVKMLPNTNGYVLALFFNNTFQDWKVDAKVGVSRQRKSETNIERALGLGLGLTYHDFSVGLDYGRRRYHQQYGFGWRGQKVEVKNKQSNAQFHQVEEWLAAAKYQFNPKSKIYAGYLWGKAQSPIKNGKENFTTRKLKGIILGVDYKLHRQVVAFLEGAKYRYNGGKSAKQHFVNHSDYVVSAGLRIHF</sequence>
<dbReference type="PRINTS" id="PR00183">
    <property type="entry name" value="ECOLIPORIN"/>
</dbReference>
<evidence type="ECO:0000256" key="3">
    <source>
        <dbReference type="ARBA" id="ARBA00022448"/>
    </source>
</evidence>
<comment type="subcellular location">
    <subcellularLocation>
        <location evidence="1">Cell outer membrane</location>
        <topology evidence="1">Multi-pass membrane protein</topology>
    </subcellularLocation>
</comment>
<evidence type="ECO:0000256" key="11">
    <source>
        <dbReference type="SAM" id="SignalP"/>
    </source>
</evidence>
<dbReference type="PANTHER" id="PTHR34501">
    <property type="entry name" value="PROTEIN YDDL-RELATED"/>
    <property type="match status" value="1"/>
</dbReference>
<dbReference type="Pfam" id="PF13609">
    <property type="entry name" value="Porin_4"/>
    <property type="match status" value="1"/>
</dbReference>
<dbReference type="GO" id="GO:0034220">
    <property type="term" value="P:monoatomic ion transmembrane transport"/>
    <property type="evidence" value="ECO:0007669"/>
    <property type="project" value="InterPro"/>
</dbReference>
<evidence type="ECO:0000256" key="9">
    <source>
        <dbReference type="ARBA" id="ARBA00023136"/>
    </source>
</evidence>
<protein>
    <recommendedName>
        <fullName evidence="12">Porin domain-containing protein</fullName>
    </recommendedName>
</protein>
<feature type="domain" description="Porin" evidence="12">
    <location>
        <begin position="21"/>
        <end position="336"/>
    </location>
</feature>
<dbReference type="InterPro" id="IPR023614">
    <property type="entry name" value="Porin_dom_sf"/>
</dbReference>
<proteinExistence type="inferred from homology"/>
<comment type="similarity">
    <text evidence="2">Belongs to the Gram-negative porin family.</text>
</comment>
<dbReference type="InterPro" id="IPR001897">
    <property type="entry name" value="Porin_gammaproteobac"/>
</dbReference>
<evidence type="ECO:0000259" key="12">
    <source>
        <dbReference type="Pfam" id="PF13609"/>
    </source>
</evidence>
<evidence type="ECO:0000256" key="8">
    <source>
        <dbReference type="ARBA" id="ARBA00023114"/>
    </source>
</evidence>
<dbReference type="AlphaFoldDB" id="A0A1V3I856"/>
<feature type="chain" id="PRO_5012889214" description="Porin domain-containing protein" evidence="11">
    <location>
        <begin position="21"/>
        <end position="360"/>
    </location>
</feature>
<feature type="signal peptide" evidence="11">
    <location>
        <begin position="1"/>
        <end position="20"/>
    </location>
</feature>
<keyword evidence="7" id="KW-0406">Ion transport</keyword>
<gene>
    <name evidence="13" type="ORF">BKK48_06700</name>
</gene>
<dbReference type="InterPro" id="IPR050298">
    <property type="entry name" value="Gram-neg_bact_OMP"/>
</dbReference>
<keyword evidence="9" id="KW-0472">Membrane</keyword>
<dbReference type="Gene3D" id="2.40.160.10">
    <property type="entry name" value="Porin"/>
    <property type="match status" value="1"/>
</dbReference>
<dbReference type="GO" id="GO:0046930">
    <property type="term" value="C:pore complex"/>
    <property type="evidence" value="ECO:0007669"/>
    <property type="project" value="UniProtKB-KW"/>
</dbReference>
<evidence type="ECO:0000256" key="2">
    <source>
        <dbReference type="ARBA" id="ARBA00007539"/>
    </source>
</evidence>
<dbReference type="EMBL" id="MLHH01000014">
    <property type="protein sequence ID" value="OOF36117.1"/>
    <property type="molecule type" value="Genomic_DNA"/>
</dbReference>
<dbReference type="STRING" id="1908258.BKK48_06700"/>
<keyword evidence="14" id="KW-1185">Reference proteome</keyword>
<evidence type="ECO:0000256" key="10">
    <source>
        <dbReference type="ARBA" id="ARBA00023237"/>
    </source>
</evidence>
<evidence type="ECO:0000256" key="4">
    <source>
        <dbReference type="ARBA" id="ARBA00022452"/>
    </source>
</evidence>
<keyword evidence="10" id="KW-0998">Cell outer membrane</keyword>
<dbReference type="InterPro" id="IPR033900">
    <property type="entry name" value="Gram_neg_porin_domain"/>
</dbReference>
<organism evidence="13 14">
    <name type="scientific">Rodentibacter heidelbergensis</name>
    <dbReference type="NCBI Taxonomy" id="1908258"/>
    <lineage>
        <taxon>Bacteria</taxon>
        <taxon>Pseudomonadati</taxon>
        <taxon>Pseudomonadota</taxon>
        <taxon>Gammaproteobacteria</taxon>
        <taxon>Pasteurellales</taxon>
        <taxon>Pasteurellaceae</taxon>
        <taxon>Rodentibacter</taxon>
    </lineage>
</organism>
<evidence type="ECO:0000313" key="14">
    <source>
        <dbReference type="Proteomes" id="UP000189437"/>
    </source>
</evidence>
<comment type="caution">
    <text evidence="13">The sequence shown here is derived from an EMBL/GenBank/DDBJ whole genome shotgun (WGS) entry which is preliminary data.</text>
</comment>
<keyword evidence="3" id="KW-0813">Transport</keyword>
<keyword evidence="8" id="KW-0626">Porin</keyword>
<evidence type="ECO:0000313" key="13">
    <source>
        <dbReference type="EMBL" id="OOF36117.1"/>
    </source>
</evidence>
<keyword evidence="6 11" id="KW-0732">Signal</keyword>
<accession>A0A1V3I856</accession>
<dbReference type="Proteomes" id="UP000189437">
    <property type="component" value="Unassembled WGS sequence"/>
</dbReference>
<dbReference type="CDD" id="cd00342">
    <property type="entry name" value="gram_neg_porins"/>
    <property type="match status" value="1"/>
</dbReference>
<evidence type="ECO:0000256" key="1">
    <source>
        <dbReference type="ARBA" id="ARBA00004571"/>
    </source>
</evidence>
<evidence type="ECO:0000256" key="5">
    <source>
        <dbReference type="ARBA" id="ARBA00022692"/>
    </source>
</evidence>
<name>A0A1V3I856_9PAST</name>
<dbReference type="PANTHER" id="PTHR34501:SF2">
    <property type="entry name" value="OUTER MEMBRANE PORIN F-RELATED"/>
    <property type="match status" value="1"/>
</dbReference>
<dbReference type="GO" id="GO:0009279">
    <property type="term" value="C:cell outer membrane"/>
    <property type="evidence" value="ECO:0007669"/>
    <property type="project" value="UniProtKB-SubCell"/>
</dbReference>